<gene>
    <name evidence="7" type="ORF">MOVI_3940</name>
</gene>
<evidence type="ECO:0000313" key="8">
    <source>
        <dbReference type="Proteomes" id="UP000020977"/>
    </source>
</evidence>
<dbReference type="GO" id="GO:0016020">
    <property type="term" value="C:membrane"/>
    <property type="evidence" value="ECO:0007669"/>
    <property type="project" value="UniProtKB-SubCell"/>
</dbReference>
<dbReference type="EMBL" id="JFAD01000020">
    <property type="protein sequence ID" value="EXU61091.1"/>
    <property type="molecule type" value="Genomic_DNA"/>
</dbReference>
<dbReference type="Pfam" id="PF03672">
    <property type="entry name" value="UPF0154"/>
    <property type="match status" value="1"/>
</dbReference>
<dbReference type="Proteomes" id="UP000020977">
    <property type="component" value="Unassembled WGS sequence"/>
</dbReference>
<keyword evidence="3 6" id="KW-0812">Transmembrane</keyword>
<evidence type="ECO:0000256" key="3">
    <source>
        <dbReference type="ARBA" id="ARBA00022692"/>
    </source>
</evidence>
<keyword evidence="4 6" id="KW-1133">Transmembrane helix</keyword>
<evidence type="ECO:0000256" key="1">
    <source>
        <dbReference type="ARBA" id="ARBA00004167"/>
    </source>
</evidence>
<reference evidence="7 8" key="1">
    <citation type="submission" date="2014-03" db="EMBL/GenBank/DDBJ databases">
        <title>Genome sequence of Mycoplasma ovipneumoniae strain 14811.</title>
        <authorList>
            <person name="Sirand-Pugnet P."/>
            <person name="Breton M."/>
            <person name="Dordet-Frisoni E."/>
            <person name="Baranowski E."/>
            <person name="Barre A."/>
            <person name="Couture C."/>
            <person name="Dupuy V."/>
            <person name="Gaurivaud P."/>
            <person name="Jacob D."/>
            <person name="Lemaitre C."/>
            <person name="Manso-Silvan L."/>
            <person name="Nikolski M."/>
            <person name="Nouvel L.-X."/>
            <person name="Poumarat F."/>
            <person name="Tardy F."/>
            <person name="Thebault P."/>
            <person name="Theil S."/>
            <person name="Citti C."/>
            <person name="Thiaucourt F."/>
            <person name="Blanchard A."/>
        </authorList>
    </citation>
    <scope>NUCLEOTIDE SEQUENCE [LARGE SCALE GENOMIC DNA]</scope>
    <source>
        <strain evidence="7 8">14811</strain>
    </source>
</reference>
<dbReference type="AlphaFoldDB" id="A0A014KVQ1"/>
<dbReference type="eggNOG" id="COG3763">
    <property type="taxonomic scope" value="Bacteria"/>
</dbReference>
<accession>A0A014KVQ1</accession>
<evidence type="ECO:0000256" key="6">
    <source>
        <dbReference type="SAM" id="Phobius"/>
    </source>
</evidence>
<evidence type="ECO:0000256" key="2">
    <source>
        <dbReference type="ARBA" id="ARBA00006694"/>
    </source>
</evidence>
<name>A0A014KVQ1_9BACT</name>
<feature type="transmembrane region" description="Helical" evidence="6">
    <location>
        <begin position="27"/>
        <end position="52"/>
    </location>
</feature>
<evidence type="ECO:0000256" key="4">
    <source>
        <dbReference type="ARBA" id="ARBA00022989"/>
    </source>
</evidence>
<comment type="similarity">
    <text evidence="2">Belongs to the UPF0154 family.</text>
</comment>
<dbReference type="STRING" id="1188239.MOVI_3940"/>
<dbReference type="InterPro" id="IPR005359">
    <property type="entry name" value="UPF0154"/>
</dbReference>
<dbReference type="GeneID" id="89471748"/>
<organism evidence="7 8">
    <name type="scientific">Mesomycoplasma ovipneumoniae 14811</name>
    <dbReference type="NCBI Taxonomy" id="1188239"/>
    <lineage>
        <taxon>Bacteria</taxon>
        <taxon>Bacillati</taxon>
        <taxon>Mycoplasmatota</taxon>
        <taxon>Mycoplasmoidales</taxon>
        <taxon>Metamycoplasmataceae</taxon>
        <taxon>Mesomycoplasma</taxon>
    </lineage>
</organism>
<sequence length="100" mass="10889">MEKIAKLFQENSEQIISNVGTAGGVGLGGWIGITIGVGIILFIIGGVIALIVSKKMFEKQIRENPPITEGMIRAMYMQMGRKPSEAQIRAVMRSVKNAKK</sequence>
<evidence type="ECO:0008006" key="9">
    <source>
        <dbReference type="Google" id="ProtNLM"/>
    </source>
</evidence>
<keyword evidence="5 6" id="KW-0472">Membrane</keyword>
<evidence type="ECO:0000256" key="5">
    <source>
        <dbReference type="ARBA" id="ARBA00023136"/>
    </source>
</evidence>
<dbReference type="PATRIC" id="fig|1188239.3.peg.978"/>
<dbReference type="RefSeq" id="WP_080684852.1">
    <property type="nucleotide sequence ID" value="NZ_JFAD01000020.1"/>
</dbReference>
<comment type="caution">
    <text evidence="7">The sequence shown here is derived from an EMBL/GenBank/DDBJ whole genome shotgun (WGS) entry which is preliminary data.</text>
</comment>
<comment type="subcellular location">
    <subcellularLocation>
        <location evidence="1">Membrane</location>
        <topology evidence="1">Single-pass membrane protein</topology>
    </subcellularLocation>
</comment>
<protein>
    <recommendedName>
        <fullName evidence="9">YneF family protein</fullName>
    </recommendedName>
</protein>
<proteinExistence type="inferred from homology"/>
<evidence type="ECO:0000313" key="7">
    <source>
        <dbReference type="EMBL" id="EXU61091.1"/>
    </source>
</evidence>